<name>A0AAJ8C087_ASPNG</name>
<organism evidence="1">
    <name type="scientific">Aspergillus niger</name>
    <dbReference type="NCBI Taxonomy" id="5061"/>
    <lineage>
        <taxon>Eukaryota</taxon>
        <taxon>Fungi</taxon>
        <taxon>Dikarya</taxon>
        <taxon>Ascomycota</taxon>
        <taxon>Pezizomycotina</taxon>
        <taxon>Eurotiomycetes</taxon>
        <taxon>Eurotiomycetidae</taxon>
        <taxon>Eurotiales</taxon>
        <taxon>Aspergillaceae</taxon>
        <taxon>Aspergillus</taxon>
        <taxon>Aspergillus subgen. Circumdati</taxon>
    </lineage>
</organism>
<evidence type="ECO:0000313" key="1">
    <source>
        <dbReference type="RefSeq" id="XP_059606953.1"/>
    </source>
</evidence>
<dbReference type="KEGG" id="ang:An09g05510"/>
<gene>
    <name evidence="1" type="ORF">An09g05510</name>
</gene>
<proteinExistence type="predicted"/>
<dbReference type="RefSeq" id="XP_059606953.1">
    <property type="nucleotide sequence ID" value="XM_059749837.1"/>
</dbReference>
<protein>
    <submittedName>
        <fullName evidence="1">Uncharacterized protein</fullName>
    </submittedName>
</protein>
<dbReference type="AlphaFoldDB" id="A0AAJ8C087"/>
<sequence>MSNRRKLLIMQDRLREHHRSHETAIKDSHDIICRRRAPLSGILHAVEGRWGLHRRSYLLFLFPPPLHRCGGGGGGDWGPDQTSSIREGRMIGNNRTPLALLGRCYPRMVHGPIIQRSSMRSPMECNWCIGEFMASKDRRSALTEVHVPADRHLYRPRPGRVCRPPKNPTRGMMVDSEPSWWGGRELVPGASCTICVIERRRETMGTRCVMVEPKSERTLVD</sequence>
<dbReference type="GeneID" id="84592064"/>
<dbReference type="VEuPathDB" id="FungiDB:An09g05510"/>
<reference evidence="1" key="1">
    <citation type="submission" date="2025-02" db="EMBL/GenBank/DDBJ databases">
        <authorList>
            <consortium name="NCBI Genome Project"/>
        </authorList>
    </citation>
    <scope>NUCLEOTIDE SEQUENCE</scope>
</reference>
<reference evidence="1" key="2">
    <citation type="submission" date="2025-08" db="UniProtKB">
        <authorList>
            <consortium name="RefSeq"/>
        </authorList>
    </citation>
    <scope>IDENTIFICATION</scope>
</reference>
<accession>A0AAJ8C087</accession>